<dbReference type="InterPro" id="IPR004960">
    <property type="entry name" value="LipA_acyltrans"/>
</dbReference>
<feature type="compositionally biased region" description="Gly residues" evidence="7">
    <location>
        <begin position="332"/>
        <end position="344"/>
    </location>
</feature>
<gene>
    <name evidence="8" type="ORF">NCTC10797_02297</name>
</gene>
<evidence type="ECO:0000256" key="2">
    <source>
        <dbReference type="ARBA" id="ARBA00022475"/>
    </source>
</evidence>
<organism evidence="8 9">
    <name type="scientific">Nocardia cyriacigeorgica</name>
    <dbReference type="NCBI Taxonomy" id="135487"/>
    <lineage>
        <taxon>Bacteria</taxon>
        <taxon>Bacillati</taxon>
        <taxon>Actinomycetota</taxon>
        <taxon>Actinomycetes</taxon>
        <taxon>Mycobacteriales</taxon>
        <taxon>Nocardiaceae</taxon>
        <taxon>Nocardia</taxon>
    </lineage>
</organism>
<reference evidence="8 9" key="1">
    <citation type="submission" date="2019-02" db="EMBL/GenBank/DDBJ databases">
        <authorList>
            <consortium name="Pathogen Informatics"/>
        </authorList>
    </citation>
    <scope>NUCLEOTIDE SEQUENCE [LARGE SCALE GENOMIC DNA]</scope>
    <source>
        <strain evidence="8 9">3012STDY6756504</strain>
    </source>
</reference>
<dbReference type="CDD" id="cd07984">
    <property type="entry name" value="LPLAT_LABLAT-like"/>
    <property type="match status" value="1"/>
</dbReference>
<evidence type="ECO:0000256" key="6">
    <source>
        <dbReference type="ARBA" id="ARBA00023315"/>
    </source>
</evidence>
<dbReference type="Pfam" id="PF03279">
    <property type="entry name" value="Lip_A_acyltrans"/>
    <property type="match status" value="1"/>
</dbReference>
<evidence type="ECO:0000256" key="5">
    <source>
        <dbReference type="ARBA" id="ARBA00023136"/>
    </source>
</evidence>
<name>A0A4U8W143_9NOCA</name>
<dbReference type="GO" id="GO:0005886">
    <property type="term" value="C:plasma membrane"/>
    <property type="evidence" value="ECO:0007669"/>
    <property type="project" value="UniProtKB-SubCell"/>
</dbReference>
<dbReference type="NCBIfam" id="NF005919">
    <property type="entry name" value="PRK07920.1"/>
    <property type="match status" value="1"/>
</dbReference>
<dbReference type="PANTHER" id="PTHR30606">
    <property type="entry name" value="LIPID A BIOSYNTHESIS LAUROYL ACYLTRANSFERASE"/>
    <property type="match status" value="1"/>
</dbReference>
<dbReference type="GO" id="GO:0009247">
    <property type="term" value="P:glycolipid biosynthetic process"/>
    <property type="evidence" value="ECO:0007669"/>
    <property type="project" value="UniProtKB-ARBA"/>
</dbReference>
<comment type="subcellular location">
    <subcellularLocation>
        <location evidence="1">Cell inner membrane</location>
    </subcellularLocation>
</comment>
<dbReference type="EMBL" id="LR215973">
    <property type="protein sequence ID" value="VFA98529.1"/>
    <property type="molecule type" value="Genomic_DNA"/>
</dbReference>
<keyword evidence="4 8" id="KW-0808">Transferase</keyword>
<proteinExistence type="predicted"/>
<keyword evidence="2" id="KW-1003">Cell membrane</keyword>
<evidence type="ECO:0000313" key="9">
    <source>
        <dbReference type="Proteomes" id="UP000290439"/>
    </source>
</evidence>
<dbReference type="EC" id="2.3.1.-" evidence="8"/>
<sequence length="344" mass="37226">MTAAETRSAPARSEDGFSVRLKGAFSDRAYAAGWRMVRALPEPTARKLFDWGADRAVRGGGPHQLRRNLARVLGLAPEAVPDELIRASMRSYARYWREAFRLPTMDHAALAASGRMPVEGISYLDAALAEGRGVIFVLPHSGNYDMAGMWLVQNYGTFTTVAERLKPESLFERFVAYRESLGFEVFPLTGGEQPPFPQLAARLRENKIVCLMGERDLTGKGVPVDFFGERTWMPAGAAKLAIETGAALMPVHAWFTVDDAGVEGWGLKTGAPLDVSGGVAAATQALADVFAANIAAHPADWHMLQPLWENDLSEQRRARIAAVRAGLDDPGARGGHTGGGVAQR</sequence>
<evidence type="ECO:0000256" key="3">
    <source>
        <dbReference type="ARBA" id="ARBA00022519"/>
    </source>
</evidence>
<evidence type="ECO:0000256" key="1">
    <source>
        <dbReference type="ARBA" id="ARBA00004533"/>
    </source>
</evidence>
<dbReference type="AlphaFoldDB" id="A0A4U8W143"/>
<keyword evidence="5" id="KW-0472">Membrane</keyword>
<dbReference type="Proteomes" id="UP000290439">
    <property type="component" value="Chromosome"/>
</dbReference>
<evidence type="ECO:0000256" key="4">
    <source>
        <dbReference type="ARBA" id="ARBA00022679"/>
    </source>
</evidence>
<feature type="region of interest" description="Disordered" evidence="7">
    <location>
        <begin position="325"/>
        <end position="344"/>
    </location>
</feature>
<evidence type="ECO:0000313" key="8">
    <source>
        <dbReference type="EMBL" id="VFA98529.1"/>
    </source>
</evidence>
<keyword evidence="3" id="KW-0997">Cell inner membrane</keyword>
<protein>
    <submittedName>
        <fullName evidence="8">Phosphatidylinositol mannoside acyltransferase</fullName>
        <ecNumber evidence="8">2.3.1.-</ecNumber>
    </submittedName>
</protein>
<accession>A0A4U8W143</accession>
<evidence type="ECO:0000256" key="7">
    <source>
        <dbReference type="SAM" id="MobiDB-lite"/>
    </source>
</evidence>
<keyword evidence="6 8" id="KW-0012">Acyltransferase</keyword>
<dbReference type="PANTHER" id="PTHR30606:SF10">
    <property type="entry name" value="PHOSPHATIDYLINOSITOL MANNOSIDE ACYLTRANSFERASE"/>
    <property type="match status" value="1"/>
</dbReference>
<dbReference type="GO" id="GO:0016746">
    <property type="term" value="F:acyltransferase activity"/>
    <property type="evidence" value="ECO:0007669"/>
    <property type="project" value="UniProtKB-KW"/>
</dbReference>
<dbReference type="RefSeq" id="WP_130917108.1">
    <property type="nucleotide sequence ID" value="NZ_LR215973.1"/>
</dbReference>